<accession>A0A0A9G5B6</accession>
<dbReference type="EMBL" id="GBRH01180165">
    <property type="protein sequence ID" value="JAE17731.1"/>
    <property type="molecule type" value="Transcribed_RNA"/>
</dbReference>
<reference evidence="1" key="2">
    <citation type="journal article" date="2015" name="Data Brief">
        <title>Shoot transcriptome of the giant reed, Arundo donax.</title>
        <authorList>
            <person name="Barrero R.A."/>
            <person name="Guerrero F.D."/>
            <person name="Moolhuijzen P."/>
            <person name="Goolsby J.A."/>
            <person name="Tidwell J."/>
            <person name="Bellgard S.E."/>
            <person name="Bellgard M.I."/>
        </authorList>
    </citation>
    <scope>NUCLEOTIDE SEQUENCE</scope>
    <source>
        <tissue evidence="1">Shoot tissue taken approximately 20 cm above the soil surface</tissue>
    </source>
</reference>
<evidence type="ECO:0000313" key="1">
    <source>
        <dbReference type="EMBL" id="JAE17731.1"/>
    </source>
</evidence>
<reference evidence="1" key="1">
    <citation type="submission" date="2014-09" db="EMBL/GenBank/DDBJ databases">
        <authorList>
            <person name="Magalhaes I.L.F."/>
            <person name="Oliveira U."/>
            <person name="Santos F.R."/>
            <person name="Vidigal T.H.D.A."/>
            <person name="Brescovit A.D."/>
            <person name="Santos A.J."/>
        </authorList>
    </citation>
    <scope>NUCLEOTIDE SEQUENCE</scope>
    <source>
        <tissue evidence="1">Shoot tissue taken approximately 20 cm above the soil surface</tissue>
    </source>
</reference>
<sequence length="59" mass="6693">MLASTFVDISEASSAMSLLLPWSVPIREAVRHYSIVHFILHALAIQHCINTFSFQTVEY</sequence>
<protein>
    <submittedName>
        <fullName evidence="1">Uncharacterized protein</fullName>
    </submittedName>
</protein>
<organism evidence="1">
    <name type="scientific">Arundo donax</name>
    <name type="common">Giant reed</name>
    <name type="synonym">Donax arundinaceus</name>
    <dbReference type="NCBI Taxonomy" id="35708"/>
    <lineage>
        <taxon>Eukaryota</taxon>
        <taxon>Viridiplantae</taxon>
        <taxon>Streptophyta</taxon>
        <taxon>Embryophyta</taxon>
        <taxon>Tracheophyta</taxon>
        <taxon>Spermatophyta</taxon>
        <taxon>Magnoliopsida</taxon>
        <taxon>Liliopsida</taxon>
        <taxon>Poales</taxon>
        <taxon>Poaceae</taxon>
        <taxon>PACMAD clade</taxon>
        <taxon>Arundinoideae</taxon>
        <taxon>Arundineae</taxon>
        <taxon>Arundo</taxon>
    </lineage>
</organism>
<name>A0A0A9G5B6_ARUDO</name>
<proteinExistence type="predicted"/>
<dbReference type="AlphaFoldDB" id="A0A0A9G5B6"/>